<protein>
    <recommendedName>
        <fullName evidence="1">Dynamin N-terminal domain-containing protein</fullName>
    </recommendedName>
</protein>
<gene>
    <name evidence="2" type="ORF">ABG768_021714</name>
</gene>
<dbReference type="EMBL" id="JAWDJR010000004">
    <property type="protein sequence ID" value="KAK9976509.1"/>
    <property type="molecule type" value="Genomic_DNA"/>
</dbReference>
<dbReference type="Gene3D" id="3.40.50.300">
    <property type="entry name" value="P-loop containing nucleotide triphosphate hydrolases"/>
    <property type="match status" value="1"/>
</dbReference>
<dbReference type="InterPro" id="IPR045063">
    <property type="entry name" value="Dynamin_N"/>
</dbReference>
<evidence type="ECO:0000313" key="3">
    <source>
        <dbReference type="Proteomes" id="UP001479290"/>
    </source>
</evidence>
<reference evidence="2 3" key="1">
    <citation type="submission" date="2024-05" db="EMBL/GenBank/DDBJ databases">
        <title>A high-quality chromosomal-level genome assembly of Topmouth culter (Culter alburnus).</title>
        <authorList>
            <person name="Zhao H."/>
        </authorList>
    </citation>
    <scope>NUCLEOTIDE SEQUENCE [LARGE SCALE GENOMIC DNA]</scope>
    <source>
        <strain evidence="2">CATC2023</strain>
        <tissue evidence="2">Muscle</tissue>
    </source>
</reference>
<dbReference type="PANTHER" id="PTHR47308">
    <property type="entry name" value="NUCLEAR GTPASE SLIP-GC"/>
    <property type="match status" value="1"/>
</dbReference>
<organism evidence="2 3">
    <name type="scientific">Culter alburnus</name>
    <name type="common">Topmouth culter</name>
    <dbReference type="NCBI Taxonomy" id="194366"/>
    <lineage>
        <taxon>Eukaryota</taxon>
        <taxon>Metazoa</taxon>
        <taxon>Chordata</taxon>
        <taxon>Craniata</taxon>
        <taxon>Vertebrata</taxon>
        <taxon>Euteleostomi</taxon>
        <taxon>Actinopterygii</taxon>
        <taxon>Neopterygii</taxon>
        <taxon>Teleostei</taxon>
        <taxon>Ostariophysi</taxon>
        <taxon>Cypriniformes</taxon>
        <taxon>Xenocyprididae</taxon>
        <taxon>Xenocypridinae</taxon>
        <taxon>Culter</taxon>
    </lineage>
</organism>
<dbReference type="InterPro" id="IPR027417">
    <property type="entry name" value="P-loop_NTPase"/>
</dbReference>
<dbReference type="Pfam" id="PF00350">
    <property type="entry name" value="Dynamin_N"/>
    <property type="match status" value="1"/>
</dbReference>
<dbReference type="AlphaFoldDB" id="A0AAW2ARY3"/>
<dbReference type="SUPFAM" id="SSF52540">
    <property type="entry name" value="P-loop containing nucleoside triphosphate hydrolases"/>
    <property type="match status" value="1"/>
</dbReference>
<name>A0AAW2ARY3_CULAL</name>
<dbReference type="GO" id="GO:0003924">
    <property type="term" value="F:GTPase activity"/>
    <property type="evidence" value="ECO:0007669"/>
    <property type="project" value="TreeGrafter"/>
</dbReference>
<feature type="domain" description="Dynamin N-terminal" evidence="1">
    <location>
        <begin position="44"/>
        <end position="258"/>
    </location>
</feature>
<evidence type="ECO:0000313" key="2">
    <source>
        <dbReference type="EMBL" id="KAK9976509.1"/>
    </source>
</evidence>
<proteinExistence type="predicted"/>
<dbReference type="PANTHER" id="PTHR47308:SF1">
    <property type="entry name" value="NUCLEAR GTPASE SLIP-GC"/>
    <property type="match status" value="1"/>
</dbReference>
<dbReference type="InterPro" id="IPR053082">
    <property type="entry name" value="Nuclear_GTPase_SLIP-GC"/>
</dbReference>
<sequence>MKIMENVKNTINRATDNSYEASMIQDIISKINQMDKVSRKKTTIGFFGKSGEGKSSLLNAVLGKMDLLPSGCFGACTAVVTRVEANLENSKYIAEIELFSKEEREKELEDLFSVLPDKDRSHELFDIAVEKITALFGAGAEKKTLEELKKDDKFAETETLLSTSKKISKRRVSEFTDVVASYIQHSESSQGDWYWPLVKSVTIKIPGCHELLKHIVLVDIPGTGDCSKIRDDKWKSTLKECSIVWIVSDINRAITDKDPWGILKHCTTELGPGGECKRINFICTKTDDINLTAYVRSARLTTDQLTGDKEKVCILHRNEHAKKRVKEKFEQSHIKKIFRTDHDFLVFTVSSKSFFDPECNLENSETEIAKLQDDLRIINEDITRELTRDYVNEAKGVLSLIQSVQSNTDKETVKMKDEVCMEFEESLMKALNKLDSRFNTIYSVLEQCLSKGVEKSVELCVASTKAMIVPGFNKTLGALCRNGGCFFSKSRNELLDLNKALTENLHECLEEDFKQIFPVSGQTGKSVQEQIDKFSITQRDSAYFRSPTLNHIQKFIKTEETKLKASLNREVIDKKKAIFSSIQKTIKNEMASCYEQAAAITGPGSVKKMQELIITTVDEKKQDMFNKAKNKVLKKFKKLKRYIKNELESKLKMSIKLALSQSRKITLMDVSREIEELESLSEQ</sequence>
<keyword evidence="3" id="KW-1185">Reference proteome</keyword>
<evidence type="ECO:0000259" key="1">
    <source>
        <dbReference type="Pfam" id="PF00350"/>
    </source>
</evidence>
<dbReference type="Proteomes" id="UP001479290">
    <property type="component" value="Unassembled WGS sequence"/>
</dbReference>
<comment type="caution">
    <text evidence="2">The sequence shown here is derived from an EMBL/GenBank/DDBJ whole genome shotgun (WGS) entry which is preliminary data.</text>
</comment>
<accession>A0AAW2ARY3</accession>